<feature type="domain" description="C2H2-type" evidence="12">
    <location>
        <begin position="245"/>
        <end position="272"/>
    </location>
</feature>
<protein>
    <recommendedName>
        <fullName evidence="12">C2H2-type domain-containing protein</fullName>
    </recommendedName>
</protein>
<dbReference type="EMBL" id="LSRL02000264">
    <property type="protein sequence ID" value="TDG42164.1"/>
    <property type="molecule type" value="Genomic_DNA"/>
</dbReference>
<comment type="caution">
    <text evidence="13">The sequence shown here is derived from an EMBL/GenBank/DDBJ whole genome shotgun (WGS) entry which is preliminary data.</text>
</comment>
<evidence type="ECO:0000256" key="5">
    <source>
        <dbReference type="ARBA" id="ARBA00022833"/>
    </source>
</evidence>
<evidence type="ECO:0000256" key="3">
    <source>
        <dbReference type="ARBA" id="ARBA00022737"/>
    </source>
</evidence>
<evidence type="ECO:0000256" key="10">
    <source>
        <dbReference type="PROSITE-ProRule" id="PRU00042"/>
    </source>
</evidence>
<keyword evidence="14" id="KW-1185">Reference proteome</keyword>
<dbReference type="GO" id="GO:0000977">
    <property type="term" value="F:RNA polymerase II transcription regulatory region sequence-specific DNA binding"/>
    <property type="evidence" value="ECO:0007669"/>
    <property type="project" value="TreeGrafter"/>
</dbReference>
<dbReference type="PANTHER" id="PTHR24409:SF418">
    <property type="entry name" value="SI:CH73-221F6.1"/>
    <property type="match status" value="1"/>
</dbReference>
<reference evidence="13 14" key="1">
    <citation type="journal article" date="2019" name="J. Hered.">
        <title>An Improved Genome Assembly for Drosophila navojoa, the Basal Species in the mojavensis Cluster.</title>
        <authorList>
            <person name="Vanderlinde T."/>
            <person name="Dupim E.G."/>
            <person name="Nazario-Yepiz N.O."/>
            <person name="Carvalho A.B."/>
        </authorList>
    </citation>
    <scope>NUCLEOTIDE SEQUENCE [LARGE SCALE GENOMIC DNA]</scope>
    <source>
        <strain evidence="13">Navoj_Jal97</strain>
        <tissue evidence="13">Whole organism</tissue>
    </source>
</reference>
<evidence type="ECO:0000256" key="7">
    <source>
        <dbReference type="ARBA" id="ARBA00023125"/>
    </source>
</evidence>
<dbReference type="Pfam" id="PF00096">
    <property type="entry name" value="zf-C2H2"/>
    <property type="match status" value="1"/>
</dbReference>
<feature type="region of interest" description="Disordered" evidence="11">
    <location>
        <begin position="121"/>
        <end position="159"/>
    </location>
</feature>
<keyword evidence="9" id="KW-0539">Nucleus</keyword>
<feature type="domain" description="C2H2-type" evidence="12">
    <location>
        <begin position="183"/>
        <end position="210"/>
    </location>
</feature>
<dbReference type="InterPro" id="IPR036236">
    <property type="entry name" value="Znf_C2H2_sf"/>
</dbReference>
<evidence type="ECO:0000256" key="9">
    <source>
        <dbReference type="ARBA" id="ARBA00023242"/>
    </source>
</evidence>
<evidence type="ECO:0000256" key="1">
    <source>
        <dbReference type="ARBA" id="ARBA00004123"/>
    </source>
</evidence>
<evidence type="ECO:0000313" key="14">
    <source>
        <dbReference type="Proteomes" id="UP000295192"/>
    </source>
</evidence>
<dbReference type="Pfam" id="PF16622">
    <property type="entry name" value="zf-C2H2_11"/>
    <property type="match status" value="1"/>
</dbReference>
<accession>A0A484B0I5</accession>
<dbReference type="InterPro" id="IPR013087">
    <property type="entry name" value="Znf_C2H2_type"/>
</dbReference>
<evidence type="ECO:0000256" key="4">
    <source>
        <dbReference type="ARBA" id="ARBA00022771"/>
    </source>
</evidence>
<organism evidence="13 14">
    <name type="scientific">Drosophila navojoa</name>
    <name type="common">Fruit fly</name>
    <dbReference type="NCBI Taxonomy" id="7232"/>
    <lineage>
        <taxon>Eukaryota</taxon>
        <taxon>Metazoa</taxon>
        <taxon>Ecdysozoa</taxon>
        <taxon>Arthropoda</taxon>
        <taxon>Hexapoda</taxon>
        <taxon>Insecta</taxon>
        <taxon>Pterygota</taxon>
        <taxon>Neoptera</taxon>
        <taxon>Endopterygota</taxon>
        <taxon>Diptera</taxon>
        <taxon>Brachycera</taxon>
        <taxon>Muscomorpha</taxon>
        <taxon>Ephydroidea</taxon>
        <taxon>Drosophilidae</taxon>
        <taxon>Drosophila</taxon>
    </lineage>
</organism>
<dbReference type="GO" id="GO:0008270">
    <property type="term" value="F:zinc ion binding"/>
    <property type="evidence" value="ECO:0007669"/>
    <property type="project" value="UniProtKB-KW"/>
</dbReference>
<dbReference type="STRING" id="7232.A0A484B0I5"/>
<keyword evidence="3" id="KW-0677">Repeat</keyword>
<dbReference type="GO" id="GO:0005634">
    <property type="term" value="C:nucleus"/>
    <property type="evidence" value="ECO:0007669"/>
    <property type="project" value="UniProtKB-SubCell"/>
</dbReference>
<evidence type="ECO:0000313" key="13">
    <source>
        <dbReference type="EMBL" id="TDG42164.1"/>
    </source>
</evidence>
<dbReference type="OrthoDB" id="3069995at2759"/>
<keyword evidence="7" id="KW-0238">DNA-binding</keyword>
<dbReference type="PROSITE" id="PS00028">
    <property type="entry name" value="ZINC_FINGER_C2H2_1"/>
    <property type="match status" value="2"/>
</dbReference>
<keyword evidence="4 10" id="KW-0863">Zinc-finger</keyword>
<evidence type="ECO:0000256" key="2">
    <source>
        <dbReference type="ARBA" id="ARBA00022723"/>
    </source>
</evidence>
<dbReference type="SMART" id="SM00355">
    <property type="entry name" value="ZnF_C2H2"/>
    <property type="match status" value="5"/>
</dbReference>
<keyword evidence="8" id="KW-0804">Transcription</keyword>
<dbReference type="Proteomes" id="UP000295192">
    <property type="component" value="Unassembled WGS sequence"/>
</dbReference>
<dbReference type="AlphaFoldDB" id="A0A484B0I5"/>
<proteinExistence type="predicted"/>
<dbReference type="SUPFAM" id="SSF57667">
    <property type="entry name" value="beta-beta-alpha zinc fingers"/>
    <property type="match status" value="2"/>
</dbReference>
<feature type="domain" description="C2H2-type" evidence="12">
    <location>
        <begin position="344"/>
        <end position="362"/>
    </location>
</feature>
<dbReference type="GO" id="GO:0000981">
    <property type="term" value="F:DNA-binding transcription factor activity, RNA polymerase II-specific"/>
    <property type="evidence" value="ECO:0007669"/>
    <property type="project" value="TreeGrafter"/>
</dbReference>
<keyword evidence="5" id="KW-0862">Zinc</keyword>
<name>A0A484B0I5_DRONA</name>
<keyword evidence="2" id="KW-0479">Metal-binding</keyword>
<evidence type="ECO:0000256" key="11">
    <source>
        <dbReference type="SAM" id="MobiDB-lite"/>
    </source>
</evidence>
<dbReference type="Gene3D" id="3.30.160.60">
    <property type="entry name" value="Classic Zinc Finger"/>
    <property type="match status" value="3"/>
</dbReference>
<dbReference type="OMA" id="GTHTILH"/>
<feature type="domain" description="C2H2-type" evidence="12">
    <location>
        <begin position="217"/>
        <end position="244"/>
    </location>
</feature>
<evidence type="ECO:0000256" key="8">
    <source>
        <dbReference type="ARBA" id="ARBA00023163"/>
    </source>
</evidence>
<dbReference type="InterPro" id="IPR041697">
    <property type="entry name" value="Znf-C2H2_11"/>
</dbReference>
<keyword evidence="6" id="KW-0805">Transcription regulation</keyword>
<dbReference type="PANTHER" id="PTHR24409">
    <property type="entry name" value="ZINC FINGER PROTEIN 142"/>
    <property type="match status" value="1"/>
</dbReference>
<sequence length="429" mass="49246">MNSKRMKYTTLSSPTDAPSKEEIVPVIIQHETDDVDGNGETTQYTYAYTTTEDDDTETAVVTLSDRDHEALANAQEVIIDENGHAVTLQQLVENSTVEEVETIEQGDGTHTILHIVPNMADEEEDEEDDDGEGIEHDEDEIVGVEQEEGEEQEEEEDEMGSIVFEGTIDHSPESDSQSRNKTFYCPNCGNCYSAAGSLKLHMRACLRQRNEVSAEDRKCKVCSKIFNSVAYLKEHMMRHTGEQPHRCTRCYRKFVDEAKYNAHMDSHKHQDKLEAEAEALAAQHGGKKVVVKEFTCSFCSQNFTVVFDVGQVKRRYACDACRDKYSNAEALRQHKQQVEEKREFSCERCGRKFVFEGFLQRHLPTCDGSIKRRRDMKALECDFVEEQQEEQLEEDEQQQEHVLISPPMRYVVIKQEELEQLEESVEDQE</sequence>
<comment type="subcellular location">
    <subcellularLocation>
        <location evidence="1">Nucleus</location>
    </subcellularLocation>
</comment>
<evidence type="ECO:0000256" key="6">
    <source>
        <dbReference type="ARBA" id="ARBA00023015"/>
    </source>
</evidence>
<gene>
    <name evidence="13" type="ORF">AWZ03_011417</name>
</gene>
<dbReference type="PROSITE" id="PS50157">
    <property type="entry name" value="ZINC_FINGER_C2H2_2"/>
    <property type="match status" value="4"/>
</dbReference>
<dbReference type="FunFam" id="3.30.160.60:FF:002691">
    <property type="entry name" value="Blast:Zinc finger protein 425"/>
    <property type="match status" value="1"/>
</dbReference>
<evidence type="ECO:0000259" key="12">
    <source>
        <dbReference type="PROSITE" id="PS50157"/>
    </source>
</evidence>